<name>H5UTP9_9MICO</name>
<proteinExistence type="predicted"/>
<evidence type="ECO:0000256" key="3">
    <source>
        <dbReference type="ARBA" id="ARBA00023004"/>
    </source>
</evidence>
<dbReference type="eggNOG" id="COG2146">
    <property type="taxonomic scope" value="Bacteria"/>
</dbReference>
<sequence length="167" mass="16710">MTELQSTPVVTTEHTPTGVGAETRPSRRTVLRMVGVGGAIATVTFVAGCGSKDEKKGGAASPEETQKVQTAVQKAVSAGQVPVGGGLVLEDVGAVVTQPSAGEYNVFSTYCPHAGGRVTAIEEGSGRPVCVLHGSVFDSKSGEVVAGPSPAGLTRYDVALGGATPTS</sequence>
<dbReference type="GO" id="GO:0016705">
    <property type="term" value="F:oxidoreductase activity, acting on paired donors, with incorporation or reduction of molecular oxygen"/>
    <property type="evidence" value="ECO:0007669"/>
    <property type="project" value="UniProtKB-ARBA"/>
</dbReference>
<dbReference type="SUPFAM" id="SSF50022">
    <property type="entry name" value="ISP domain"/>
    <property type="match status" value="1"/>
</dbReference>
<dbReference type="STRING" id="1089455.MOPEL_096_01150"/>
<dbReference type="GO" id="GO:0004497">
    <property type="term" value="F:monooxygenase activity"/>
    <property type="evidence" value="ECO:0007669"/>
    <property type="project" value="UniProtKB-ARBA"/>
</dbReference>
<dbReference type="EMBL" id="BAFE01000073">
    <property type="protein sequence ID" value="GAB49107.1"/>
    <property type="molecule type" value="Genomic_DNA"/>
</dbReference>
<evidence type="ECO:0000259" key="6">
    <source>
        <dbReference type="PROSITE" id="PS51296"/>
    </source>
</evidence>
<reference evidence="7 8" key="1">
    <citation type="submission" date="2012-02" db="EMBL/GenBank/DDBJ databases">
        <title>Whole genome shotgun sequence of Mobilicoccus pelagius NBRC 104925.</title>
        <authorList>
            <person name="Yoshida Y."/>
            <person name="Hosoyama A."/>
            <person name="Tsuchikane K."/>
            <person name="Katsumata H."/>
            <person name="Yamazaki S."/>
            <person name="Fujita N."/>
        </authorList>
    </citation>
    <scope>NUCLEOTIDE SEQUENCE [LARGE SCALE GENOMIC DNA]</scope>
    <source>
        <strain evidence="7 8">NBRC 104925</strain>
    </source>
</reference>
<feature type="region of interest" description="Disordered" evidence="5">
    <location>
        <begin position="1"/>
        <end position="24"/>
    </location>
</feature>
<dbReference type="RefSeq" id="WP_009483005.1">
    <property type="nucleotide sequence ID" value="NZ_BAFE01000073.1"/>
</dbReference>
<dbReference type="InterPro" id="IPR036922">
    <property type="entry name" value="Rieske_2Fe-2S_sf"/>
</dbReference>
<keyword evidence="4" id="KW-0411">Iron-sulfur</keyword>
<protein>
    <submittedName>
        <fullName evidence="7">Putative iron-sulfur protein</fullName>
    </submittedName>
</protein>
<feature type="compositionally biased region" description="Polar residues" evidence="5">
    <location>
        <begin position="1"/>
        <end position="15"/>
    </location>
</feature>
<dbReference type="PROSITE" id="PS51296">
    <property type="entry name" value="RIESKE"/>
    <property type="match status" value="1"/>
</dbReference>
<keyword evidence="2" id="KW-0479">Metal-binding</keyword>
<evidence type="ECO:0000313" key="8">
    <source>
        <dbReference type="Proteomes" id="UP000004367"/>
    </source>
</evidence>
<evidence type="ECO:0000256" key="4">
    <source>
        <dbReference type="ARBA" id="ARBA00023014"/>
    </source>
</evidence>
<keyword evidence="3" id="KW-0408">Iron</keyword>
<evidence type="ECO:0000256" key="5">
    <source>
        <dbReference type="SAM" id="MobiDB-lite"/>
    </source>
</evidence>
<organism evidence="7 8">
    <name type="scientific">Mobilicoccus pelagius NBRC 104925</name>
    <dbReference type="NCBI Taxonomy" id="1089455"/>
    <lineage>
        <taxon>Bacteria</taxon>
        <taxon>Bacillati</taxon>
        <taxon>Actinomycetota</taxon>
        <taxon>Actinomycetes</taxon>
        <taxon>Micrococcales</taxon>
        <taxon>Dermatophilaceae</taxon>
        <taxon>Mobilicoccus</taxon>
    </lineage>
</organism>
<keyword evidence="8" id="KW-1185">Reference proteome</keyword>
<dbReference type="Proteomes" id="UP000004367">
    <property type="component" value="Unassembled WGS sequence"/>
</dbReference>
<comment type="caution">
    <text evidence="7">The sequence shown here is derived from an EMBL/GenBank/DDBJ whole genome shotgun (WGS) entry which is preliminary data.</text>
</comment>
<feature type="domain" description="Rieske" evidence="6">
    <location>
        <begin position="73"/>
        <end position="167"/>
    </location>
</feature>
<dbReference type="InterPro" id="IPR017941">
    <property type="entry name" value="Rieske_2Fe-2S"/>
</dbReference>
<accession>H5UTP9</accession>
<keyword evidence="1" id="KW-0001">2Fe-2S</keyword>
<gene>
    <name evidence="7" type="ORF">MOPEL_096_01150</name>
</gene>
<dbReference type="GO" id="GO:0046872">
    <property type="term" value="F:metal ion binding"/>
    <property type="evidence" value="ECO:0007669"/>
    <property type="project" value="UniProtKB-KW"/>
</dbReference>
<dbReference type="AlphaFoldDB" id="H5UTP9"/>
<dbReference type="OrthoDB" id="25106at2"/>
<dbReference type="Pfam" id="PF00355">
    <property type="entry name" value="Rieske"/>
    <property type="match status" value="1"/>
</dbReference>
<dbReference type="Gene3D" id="2.102.10.10">
    <property type="entry name" value="Rieske [2Fe-2S] iron-sulphur domain"/>
    <property type="match status" value="1"/>
</dbReference>
<evidence type="ECO:0000256" key="1">
    <source>
        <dbReference type="ARBA" id="ARBA00022714"/>
    </source>
</evidence>
<dbReference type="CDD" id="cd03467">
    <property type="entry name" value="Rieske"/>
    <property type="match status" value="1"/>
</dbReference>
<dbReference type="GO" id="GO:0051537">
    <property type="term" value="F:2 iron, 2 sulfur cluster binding"/>
    <property type="evidence" value="ECO:0007669"/>
    <property type="project" value="UniProtKB-KW"/>
</dbReference>
<evidence type="ECO:0000313" key="7">
    <source>
        <dbReference type="EMBL" id="GAB49107.1"/>
    </source>
</evidence>
<evidence type="ECO:0000256" key="2">
    <source>
        <dbReference type="ARBA" id="ARBA00022723"/>
    </source>
</evidence>